<feature type="compositionally biased region" description="Low complexity" evidence="1">
    <location>
        <begin position="1202"/>
        <end position="1213"/>
    </location>
</feature>
<feature type="compositionally biased region" description="Low complexity" evidence="1">
    <location>
        <begin position="1"/>
        <end position="11"/>
    </location>
</feature>
<dbReference type="GeneID" id="13453966"/>
<dbReference type="PhylomeDB" id="E9AV80"/>
<feature type="region of interest" description="Disordered" evidence="1">
    <location>
        <begin position="819"/>
        <end position="863"/>
    </location>
</feature>
<name>E9AV80_LEIMU</name>
<protein>
    <submittedName>
        <fullName evidence="2">Uncharacterized protein</fullName>
    </submittedName>
</protein>
<dbReference type="OMA" id="VLPTWCM"/>
<feature type="compositionally biased region" description="Polar residues" evidence="1">
    <location>
        <begin position="481"/>
        <end position="513"/>
    </location>
</feature>
<feature type="compositionally biased region" description="Low complexity" evidence="1">
    <location>
        <begin position="76"/>
        <end position="85"/>
    </location>
</feature>
<dbReference type="EMBL" id="FR799574">
    <property type="protein sequence ID" value="CBZ26862.1"/>
    <property type="molecule type" value="Genomic_DNA"/>
</dbReference>
<feature type="compositionally biased region" description="Low complexity" evidence="1">
    <location>
        <begin position="819"/>
        <end position="829"/>
    </location>
</feature>
<feature type="region of interest" description="Disordered" evidence="1">
    <location>
        <begin position="883"/>
        <end position="918"/>
    </location>
</feature>
<feature type="compositionally biased region" description="Low complexity" evidence="1">
    <location>
        <begin position="523"/>
        <end position="538"/>
    </location>
</feature>
<feature type="compositionally biased region" description="Polar residues" evidence="1">
    <location>
        <begin position="892"/>
        <end position="914"/>
    </location>
</feature>
<dbReference type="Proteomes" id="UP000007259">
    <property type="component" value="Chromosome 21"/>
</dbReference>
<feature type="region of interest" description="Disordered" evidence="1">
    <location>
        <begin position="1300"/>
        <end position="1406"/>
    </location>
</feature>
<evidence type="ECO:0000256" key="1">
    <source>
        <dbReference type="SAM" id="MobiDB-lite"/>
    </source>
</evidence>
<dbReference type="KEGG" id="lmi:LMXM_21_0960"/>
<reference evidence="2 3" key="1">
    <citation type="journal article" date="2011" name="Genome Res.">
        <title>Chromosome and gene copy number variation allow major structural change between species and strains of Leishmania.</title>
        <authorList>
            <person name="Rogers M.B."/>
            <person name="Hilley J.D."/>
            <person name="Dickens N.J."/>
            <person name="Wilkes J."/>
            <person name="Bates P.A."/>
            <person name="Depledge D.P."/>
            <person name="Harris D."/>
            <person name="Her Y."/>
            <person name="Herzyk P."/>
            <person name="Imamura H."/>
            <person name="Otto T.D."/>
            <person name="Sanders M."/>
            <person name="Seeger K."/>
            <person name="Dujardin J.C."/>
            <person name="Berriman M."/>
            <person name="Smith D.F."/>
            <person name="Hertz-Fowler C."/>
            <person name="Mottram J.C."/>
        </authorList>
    </citation>
    <scope>NUCLEOTIDE SEQUENCE [LARGE SCALE GENOMIC DNA]</scope>
    <source>
        <strain evidence="2 3">MHOM/GT/2001/U1103</strain>
    </source>
</reference>
<feature type="compositionally biased region" description="Low complexity" evidence="1">
    <location>
        <begin position="182"/>
        <end position="197"/>
    </location>
</feature>
<feature type="compositionally biased region" description="Basic and acidic residues" evidence="1">
    <location>
        <begin position="63"/>
        <end position="75"/>
    </location>
</feature>
<feature type="compositionally biased region" description="Low complexity" evidence="1">
    <location>
        <begin position="1300"/>
        <end position="1309"/>
    </location>
</feature>
<feature type="region of interest" description="Disordered" evidence="1">
    <location>
        <begin position="1"/>
        <end position="107"/>
    </location>
</feature>
<feature type="region of interest" description="Disordered" evidence="1">
    <location>
        <begin position="1165"/>
        <end position="1266"/>
    </location>
</feature>
<keyword evidence="3" id="KW-1185">Reference proteome</keyword>
<feature type="compositionally biased region" description="Basic and acidic residues" evidence="1">
    <location>
        <begin position="455"/>
        <end position="464"/>
    </location>
</feature>
<feature type="compositionally biased region" description="Low complexity" evidence="1">
    <location>
        <begin position="1392"/>
        <end position="1405"/>
    </location>
</feature>
<dbReference type="VEuPathDB" id="TriTrypDB:LmxM.21.0960"/>
<sequence>MPSPSSSSSSSRMHPSEGIRRPARLSSSHSSSSASHDRQTIGPSPRGDRVIGAQTPRSVEFTEAPRAEMGEKDIDSSSFASSSGSQLRRPCDGNSGDAHRCAVSESPNRSRCFEMLEHVPENDDPHRTETSVAHGTVTWNMSPMLPPRSGARVGETACCDTRSTCSSPASAACVITGGTGGSSRPSSSCPSRGASSSLTTPKRVDGAFVGAHSSAAQPPDSGAPLSSDSLAALSTEQMEAALQLYVEKGGVYTSEVTSALQALPWCATTLAHASSVSSVADASAADTDTEVEQHLIDPEVWLGAVAAATASAVAVAENDGQASVAAAPAATRIASAGALEKTQGRHSTFEEGSAMMMQPSNLADPSAPVPVERTTEKRRSLGDSSSELAAADSAFADHGAGRGSERSSGVVSKVDSRSHRRGDDTDDGTSRVNSANGHHVSTDRKLAYSDAANDSTERVARGERSPSLPQLTPRHRLDSAPHTQEQRQPVSSFMSNTRALRNSPLYSSVSPMQRSVVDRRRSPAAAAASSPALVAKDATETTASPAASTFGAAFAGTAGMHVLFQLCLRTPLATASATLRVSDWYALLAQLRHDGRHKLPPQPILDDVARTIAHAVQSEGHSGGLTLSGFTRVVQRQLKEVRLDMTSPLPQNVPAGSGTASQQEVALHFPQHPRYTVTVPTSAAVSSPSPSLPSRRSSRWNSQTKLTPVTNSGQWRVLPTWCMALAGLFPLEMSKVCPVPVVRYLRSVGLIRAVLEAIMQRLEIEVEAIPGCVAPTSSAASKEAQNPSEGAALESFVLSPSREGSGGSRSVSNLLARSSASAGARPASSTVVTEKAVGGSGDRNGTWNERPIWGSTTAGNHRRRVQCRKRGAATNVVATPERAGGDGALVASNPQGVSSGSSRPKADTTASTGRDTVRSHYLDQRPLDEITISVVARAKARRLMDTLRRHTVPINRYECFARVEQEDEPVQQALCFVSREELKATFSSDGDEDSDADSDAMPDMIAALTYHPEAETAASLGGTDAKGGGGVDVDQTRSSLPPPPLSHTSALNVLPTVMDAARASMHVSGRASSASASRMASAGSAVRPPPPVPCMFRMSGVLPTSLARKEEEALVRRLSKPVCDPAAMSLRVASTENGYTSCHAADTTTAIGTSDSACANTKAIEDRPTRLAPSRPPSGSAAQRHYRSHLHPTDRESSNDTVSRSVPASPSRSGFRRRRSRPSSSQIDQCYASVCPGRQHQTSPSLASDTGSGGACTSQPTERRNRSSPFFEVPYVLAAAPLSSSAAAAAAVQVIGSGARSASSSGAAIPPQPPAPRRQAGCHVASRGAPRGPSRAGSAAPLRAKAKDKSAEGRRAGSTPNNAVLNLARRGSRSRRSTSRRSSDAPPRGRSAADAHPPAAPSQPHLSLYERRLCRQLQRAYSNEHVYYHTN</sequence>
<feature type="compositionally biased region" description="Basic and acidic residues" evidence="1">
    <location>
        <begin position="1345"/>
        <end position="1355"/>
    </location>
</feature>
<feature type="compositionally biased region" description="Low complexity" evidence="1">
    <location>
        <begin position="382"/>
        <end position="398"/>
    </location>
</feature>
<feature type="region of interest" description="Disordered" evidence="1">
    <location>
        <begin position="357"/>
        <end position="538"/>
    </location>
</feature>
<feature type="compositionally biased region" description="Low complexity" evidence="1">
    <location>
        <begin position="679"/>
        <end position="695"/>
    </location>
</feature>
<accession>E9AV80</accession>
<dbReference type="OrthoDB" id="267521at2759"/>
<evidence type="ECO:0000313" key="3">
    <source>
        <dbReference type="Proteomes" id="UP000007259"/>
    </source>
</evidence>
<feature type="region of interest" description="Disordered" evidence="1">
    <location>
        <begin position="177"/>
        <end position="201"/>
    </location>
</feature>
<organism evidence="2 3">
    <name type="scientific">Leishmania mexicana (strain MHOM/GT/2001/U1103)</name>
    <dbReference type="NCBI Taxonomy" id="929439"/>
    <lineage>
        <taxon>Eukaryota</taxon>
        <taxon>Discoba</taxon>
        <taxon>Euglenozoa</taxon>
        <taxon>Kinetoplastea</taxon>
        <taxon>Metakinetoplastina</taxon>
        <taxon>Trypanosomatida</taxon>
        <taxon>Trypanosomatidae</taxon>
        <taxon>Leishmaniinae</taxon>
        <taxon>Leishmania</taxon>
    </lineage>
</organism>
<feature type="region of interest" description="Disordered" evidence="1">
    <location>
        <begin position="679"/>
        <end position="706"/>
    </location>
</feature>
<feature type="compositionally biased region" description="Basic residues" evidence="1">
    <location>
        <begin position="1370"/>
        <end position="1379"/>
    </location>
</feature>
<dbReference type="RefSeq" id="XP_003875352.1">
    <property type="nucleotide sequence ID" value="XM_003875303.1"/>
</dbReference>
<feature type="compositionally biased region" description="Polar residues" evidence="1">
    <location>
        <begin position="1239"/>
        <end position="1260"/>
    </location>
</feature>
<evidence type="ECO:0000313" key="2">
    <source>
        <dbReference type="EMBL" id="CBZ26862.1"/>
    </source>
</evidence>
<gene>
    <name evidence="2" type="ORF">LMXM_21_0960</name>
</gene>
<feature type="compositionally biased region" description="Basic and acidic residues" evidence="1">
    <location>
        <begin position="414"/>
        <end position="423"/>
    </location>
</feature>
<proteinExistence type="predicted"/>